<protein>
    <submittedName>
        <fullName evidence="1">M2-2</fullName>
    </submittedName>
</protein>
<dbReference type="EMBL" id="JF424833">
    <property type="protein sequence ID" value="AEI52897.1"/>
    <property type="molecule type" value="Viral_cRNA"/>
</dbReference>
<sequence>MPVVIPCRRVTATIKCNALGLCMVRRIYDYSIASWSDLIEEVANMVLIDHINRKQCVECRKDFEFIAIYTSYN</sequence>
<accession>F8TVT8</accession>
<dbReference type="Proteomes" id="UP000137624">
    <property type="component" value="Genome"/>
</dbReference>
<organism evidence="1 2">
    <name type="scientific">avian metapneumovirus</name>
    <dbReference type="NCBI Taxonomy" id="38525"/>
    <lineage>
        <taxon>Viruses</taxon>
        <taxon>Riboviria</taxon>
        <taxon>Orthornavirae</taxon>
        <taxon>Negarnaviricota</taxon>
        <taxon>Haploviricotina</taxon>
        <taxon>Monjiviricetes</taxon>
        <taxon>Mononegavirales</taxon>
        <taxon>Pneumoviridae</taxon>
        <taxon>Metapneumovirus</taxon>
        <taxon>Metapneumovirus avis</taxon>
    </lineage>
</organism>
<gene>
    <name evidence="1" type="primary">M2-2</name>
</gene>
<evidence type="ECO:0000313" key="1">
    <source>
        <dbReference type="EMBL" id="AEI52897.1"/>
    </source>
</evidence>
<evidence type="ECO:0000313" key="2">
    <source>
        <dbReference type="Proteomes" id="UP000137624"/>
    </source>
</evidence>
<proteinExistence type="predicted"/>
<reference evidence="1 2" key="1">
    <citation type="journal article" date="2011" name="Avian Pathol.">
        <title>A turkey rhinotracheitis outbreak caused by the environmental spread of a vaccine-derived avian metapneumovirus.</title>
        <authorList>
            <person name="Lupini C."/>
            <person name="Cecchinato M."/>
            <person name="Ricchizzi E."/>
            <person name="Naylor C.J."/>
            <person name="Catelli E."/>
        </authorList>
    </citation>
    <scope>NUCLEOTIDE SEQUENCE [LARGE SCALE GENOMIC DNA]</scope>
    <source>
        <strain evidence="1">IT/Ty/A/259-01/03</strain>
    </source>
</reference>
<name>F8TVT8_9MONO</name>